<sequence length="341" mass="37573">MSFIKSHQSHIAVIVVISLVSLGAAYAALQTFSPGLAHDPTRELYVDLNNAFATHWKARSGVDINVGLAQSKSGKPIRAVLDGLNITTLALSYDVDRLRETNRFIAPAWNPTLPQNMARSSLYASPYTSTIVFLVRKGNPKKLIDWDDLLRPEIEVVTPNPKISDGGRWNYLAAWGYALRQPGGGEAAALEFVTKLFANIRSPATADFVERDIGDVLLLWENEAHLLIRQTSAEGTDKFEIITPSMSIVAEPTVSVVNAVADRNGAREVAAAYIDYLYTPQAQDIVGKHYYRPRDAQASAKYASQFPSLELFTIDEVVGGWQQAQKVHFARGGIFERIQGN</sequence>
<evidence type="ECO:0000313" key="6">
    <source>
        <dbReference type="EMBL" id="SDQ64654.1"/>
    </source>
</evidence>
<dbReference type="PANTHER" id="PTHR30368">
    <property type="entry name" value="SULFATE-BINDING PROTEIN"/>
    <property type="match status" value="1"/>
</dbReference>
<keyword evidence="7" id="KW-1185">Reference proteome</keyword>
<evidence type="ECO:0000256" key="1">
    <source>
        <dbReference type="ARBA" id="ARBA00004418"/>
    </source>
</evidence>
<comment type="similarity">
    <text evidence="2">Belongs to the prokaryotic sulfate-binding protein family.</text>
</comment>
<comment type="caution">
    <text evidence="6">The sequence shown here is derived from an EMBL/GenBank/DDBJ whole genome shotgun (WGS) entry which is preliminary data.</text>
</comment>
<dbReference type="NCBIfam" id="TIGR00971">
    <property type="entry name" value="3a0106s03"/>
    <property type="match status" value="1"/>
</dbReference>
<evidence type="ECO:0000256" key="2">
    <source>
        <dbReference type="ARBA" id="ARBA00006099"/>
    </source>
</evidence>
<name>A0ABY0TD14_9PROT</name>
<dbReference type="Gene3D" id="3.40.190.10">
    <property type="entry name" value="Periplasmic binding protein-like II"/>
    <property type="match status" value="2"/>
</dbReference>
<organism evidence="6 7">
    <name type="scientific">Nitrosospira multiformis</name>
    <dbReference type="NCBI Taxonomy" id="1231"/>
    <lineage>
        <taxon>Bacteria</taxon>
        <taxon>Pseudomonadati</taxon>
        <taxon>Pseudomonadota</taxon>
        <taxon>Betaproteobacteria</taxon>
        <taxon>Nitrosomonadales</taxon>
        <taxon>Nitrosomonadaceae</taxon>
        <taxon>Nitrosospira</taxon>
    </lineage>
</organism>
<dbReference type="Proteomes" id="UP000183471">
    <property type="component" value="Unassembled WGS sequence"/>
</dbReference>
<dbReference type="Pfam" id="PF13531">
    <property type="entry name" value="SBP_bac_11"/>
    <property type="match status" value="1"/>
</dbReference>
<keyword evidence="3" id="KW-0813">Transport</keyword>
<reference evidence="6 7" key="1">
    <citation type="submission" date="2016-10" db="EMBL/GenBank/DDBJ databases">
        <authorList>
            <person name="Varghese N."/>
            <person name="Submissions S."/>
        </authorList>
    </citation>
    <scope>NUCLEOTIDE SEQUENCE [LARGE SCALE GENOMIC DNA]</scope>
    <source>
        <strain evidence="6 7">Nl1</strain>
    </source>
</reference>
<dbReference type="PANTHER" id="PTHR30368:SF2">
    <property type="entry name" value="SULFATE-BINDING PROTEIN"/>
    <property type="match status" value="1"/>
</dbReference>
<keyword evidence="5" id="KW-0574">Periplasm</keyword>
<dbReference type="EMBL" id="FNKY01000001">
    <property type="protein sequence ID" value="SDQ64654.1"/>
    <property type="molecule type" value="Genomic_DNA"/>
</dbReference>
<dbReference type="RefSeq" id="WP_107797711.1">
    <property type="nucleotide sequence ID" value="NZ_FNKY01000001.1"/>
</dbReference>
<proteinExistence type="inferred from homology"/>
<dbReference type="NCBIfam" id="NF008022">
    <property type="entry name" value="PRK10752.1"/>
    <property type="match status" value="1"/>
</dbReference>
<comment type="subcellular location">
    <subcellularLocation>
        <location evidence="1">Periplasm</location>
    </subcellularLocation>
</comment>
<protein>
    <submittedName>
        <fullName evidence="6">Sulfate transport system substrate-binding protein</fullName>
    </submittedName>
</protein>
<evidence type="ECO:0000256" key="4">
    <source>
        <dbReference type="ARBA" id="ARBA00022729"/>
    </source>
</evidence>
<evidence type="ECO:0000256" key="3">
    <source>
        <dbReference type="ARBA" id="ARBA00022448"/>
    </source>
</evidence>
<evidence type="ECO:0000256" key="5">
    <source>
        <dbReference type="ARBA" id="ARBA00022764"/>
    </source>
</evidence>
<dbReference type="InterPro" id="IPR005669">
    <property type="entry name" value="Thiosulph/SO4-bd"/>
</dbReference>
<gene>
    <name evidence="6" type="ORF">SAMN05216402_1683</name>
</gene>
<accession>A0ABY0TD14</accession>
<evidence type="ECO:0000313" key="7">
    <source>
        <dbReference type="Proteomes" id="UP000183471"/>
    </source>
</evidence>
<keyword evidence="4" id="KW-0732">Signal</keyword>
<dbReference type="SUPFAM" id="SSF53850">
    <property type="entry name" value="Periplasmic binding protein-like II"/>
    <property type="match status" value="1"/>
</dbReference>